<dbReference type="Proteomes" id="UP001596023">
    <property type="component" value="Unassembled WGS sequence"/>
</dbReference>
<comment type="caution">
    <text evidence="1">The sequence shown here is derived from an EMBL/GenBank/DDBJ whole genome shotgun (WGS) entry which is preliminary data.</text>
</comment>
<accession>A0ABV9L0T9</accession>
<dbReference type="RefSeq" id="WP_379999817.1">
    <property type="nucleotide sequence ID" value="NZ_JBHSGN010000121.1"/>
</dbReference>
<keyword evidence="2" id="KW-1185">Reference proteome</keyword>
<dbReference type="EMBL" id="JBHSGN010000121">
    <property type="protein sequence ID" value="MFC4676020.1"/>
    <property type="molecule type" value="Genomic_DNA"/>
</dbReference>
<proteinExistence type="predicted"/>
<gene>
    <name evidence="1" type="ORF">ACFO6W_20245</name>
</gene>
<evidence type="ECO:0000313" key="1">
    <source>
        <dbReference type="EMBL" id="MFC4676020.1"/>
    </source>
</evidence>
<organism evidence="1 2">
    <name type="scientific">Dysgonomonas termitidis</name>
    <dbReference type="NCBI Taxonomy" id="1516126"/>
    <lineage>
        <taxon>Bacteria</taxon>
        <taxon>Pseudomonadati</taxon>
        <taxon>Bacteroidota</taxon>
        <taxon>Bacteroidia</taxon>
        <taxon>Bacteroidales</taxon>
        <taxon>Dysgonomonadaceae</taxon>
        <taxon>Dysgonomonas</taxon>
    </lineage>
</organism>
<evidence type="ECO:0000313" key="2">
    <source>
        <dbReference type="Proteomes" id="UP001596023"/>
    </source>
</evidence>
<name>A0ABV9L0T9_9BACT</name>
<reference evidence="2" key="1">
    <citation type="journal article" date="2019" name="Int. J. Syst. Evol. Microbiol.">
        <title>The Global Catalogue of Microorganisms (GCM) 10K type strain sequencing project: providing services to taxonomists for standard genome sequencing and annotation.</title>
        <authorList>
            <consortium name="The Broad Institute Genomics Platform"/>
            <consortium name="The Broad Institute Genome Sequencing Center for Infectious Disease"/>
            <person name="Wu L."/>
            <person name="Ma J."/>
        </authorList>
    </citation>
    <scope>NUCLEOTIDE SEQUENCE [LARGE SCALE GENOMIC DNA]</scope>
    <source>
        <strain evidence="2">CCUG 66188</strain>
    </source>
</reference>
<sequence>MQDFFKNRVTKFWKSFSEEEYQIREMMDNKVEGETLLNFVDSVLQIAFNKVYFEMGMNNEGKYELILTPEGDRTRLMLLHYWLQQAPQHLLKYWNFYSTKPAHGEPGAIIEMFDIRIGEDDITVYPEIDSDKSKINIELYSPKLMELDENNRYSMFFIYLDQFIGELYTMEYIGYIHFVQEKQKKRTSAIAALKSFIDRAISEYGWPKFDNPCEIYSGYRMEPNQDEGWKLREDIFSGYTSCTPLLDDYYNGENKRFDEAKENGVIFGFLFFENINIPRENVVNFRGEIEDKIAATVIPCGIANSLGGATGFHFSYIDFIIYDYETFIPIVKEIVFKHKLEGAGFSNFTIGAEPVIFNE</sequence>
<protein>
    <submittedName>
        <fullName evidence="1">Uncharacterized protein</fullName>
    </submittedName>
</protein>